<dbReference type="PANTHER" id="PTHR33824">
    <property type="entry name" value="POLYKETIDE CYCLASE/DEHYDRASE AND LIPID TRANSPORT SUPERFAMILY PROTEIN"/>
    <property type="match status" value="1"/>
</dbReference>
<feature type="compositionally biased region" description="Acidic residues" evidence="1">
    <location>
        <begin position="348"/>
        <end position="367"/>
    </location>
</feature>
<comment type="caution">
    <text evidence="3">The sequence shown here is derived from an EMBL/GenBank/DDBJ whole genome shotgun (WGS) entry which is preliminary data.</text>
</comment>
<protein>
    <submittedName>
        <fullName evidence="3">Cyclase</fullName>
    </submittedName>
</protein>
<organism evidence="3 4">
    <name type="scientific">Nocardia higoensis</name>
    <dbReference type="NCBI Taxonomy" id="228599"/>
    <lineage>
        <taxon>Bacteria</taxon>
        <taxon>Bacillati</taxon>
        <taxon>Actinomycetota</taxon>
        <taxon>Actinomycetes</taxon>
        <taxon>Mycobacteriales</taxon>
        <taxon>Nocardiaceae</taxon>
        <taxon>Nocardia</taxon>
    </lineage>
</organism>
<dbReference type="InterPro" id="IPR047137">
    <property type="entry name" value="ORF3"/>
</dbReference>
<dbReference type="EMBL" id="JADLQN010000007">
    <property type="protein sequence ID" value="MBF6357823.1"/>
    <property type="molecule type" value="Genomic_DNA"/>
</dbReference>
<evidence type="ECO:0000256" key="1">
    <source>
        <dbReference type="SAM" id="MobiDB-lite"/>
    </source>
</evidence>
<name>A0ABS0DM85_9NOCA</name>
<dbReference type="PANTHER" id="PTHR33824:SF7">
    <property type="entry name" value="POLYKETIDE CYCLASE_DEHYDRASE AND LIPID TRANSPORT SUPERFAMILY PROTEIN"/>
    <property type="match status" value="1"/>
</dbReference>
<feature type="compositionally biased region" description="Basic residues" evidence="1">
    <location>
        <begin position="382"/>
        <end position="391"/>
    </location>
</feature>
<evidence type="ECO:0000259" key="2">
    <source>
        <dbReference type="Pfam" id="PF03364"/>
    </source>
</evidence>
<dbReference type="Pfam" id="PF03364">
    <property type="entry name" value="Polyketide_cyc"/>
    <property type="match status" value="1"/>
</dbReference>
<sequence length="433" mass="46691">MAKKSVGDLPGADAVRKPVASARRAASTGTRQASRAASSAGGQARRAASSSTGQARRSASSATGQARRAATSTAGKVQELTPSAQLQQSLQTLAGTVAERALSGVADKVTGTADRLHDYAEGGSGNLLAAVTGVEKLAGGASPMKAAMSAGMSQLSHTVGDTLQGAKESLLGGKGKGGGGKKLKLTNIVEQIDVGVPIQLAYDQWTQFADFPKFMKKVEQVEQVSDEKLTWTGKVFWSRRSWDSTIIEQIPFDRIVWRSKGDKGYIDGAVTFHELAPDLTRIILVLEYHPRGLFEKTANLWRAAGRRARLELKHFQRHVMTESILHPDDIEGWHGEIRDKKVVSQNAVDEEPPDEGSAEEESPDELTSDGKARDEETAGARTARRRPARRTRASDDEKADSSDGERRSAAQRTPVRRRSTSQRRATGRGGERE</sequence>
<dbReference type="Gene3D" id="3.30.530.20">
    <property type="match status" value="1"/>
</dbReference>
<feature type="compositionally biased region" description="Low complexity" evidence="1">
    <location>
        <begin position="20"/>
        <end position="80"/>
    </location>
</feature>
<reference evidence="3 4" key="1">
    <citation type="submission" date="2020-10" db="EMBL/GenBank/DDBJ databases">
        <title>Identification of Nocardia species via Next-generation sequencing and recognition of intraspecies genetic diversity.</title>
        <authorList>
            <person name="Li P."/>
            <person name="Li P."/>
            <person name="Lu B."/>
        </authorList>
    </citation>
    <scope>NUCLEOTIDE SEQUENCE [LARGE SCALE GENOMIC DNA]</scope>
    <source>
        <strain evidence="3 4">BJ06-0143</strain>
    </source>
</reference>
<feature type="domain" description="Coenzyme Q-binding protein COQ10 START" evidence="2">
    <location>
        <begin position="194"/>
        <end position="315"/>
    </location>
</feature>
<dbReference type="InterPro" id="IPR023393">
    <property type="entry name" value="START-like_dom_sf"/>
</dbReference>
<dbReference type="SUPFAM" id="SSF55961">
    <property type="entry name" value="Bet v1-like"/>
    <property type="match status" value="1"/>
</dbReference>
<feature type="compositionally biased region" description="Basic and acidic residues" evidence="1">
    <location>
        <begin position="368"/>
        <end position="378"/>
    </location>
</feature>
<evidence type="ECO:0000313" key="4">
    <source>
        <dbReference type="Proteomes" id="UP000707731"/>
    </source>
</evidence>
<dbReference type="Proteomes" id="UP000707731">
    <property type="component" value="Unassembled WGS sequence"/>
</dbReference>
<feature type="compositionally biased region" description="Basic and acidic residues" evidence="1">
    <location>
        <begin position="392"/>
        <end position="408"/>
    </location>
</feature>
<evidence type="ECO:0000313" key="3">
    <source>
        <dbReference type="EMBL" id="MBF6357823.1"/>
    </source>
</evidence>
<gene>
    <name evidence="3" type="ORF">IU449_25325</name>
</gene>
<dbReference type="CDD" id="cd07817">
    <property type="entry name" value="SRPBCC_8"/>
    <property type="match status" value="1"/>
</dbReference>
<proteinExistence type="predicted"/>
<keyword evidence="4" id="KW-1185">Reference proteome</keyword>
<feature type="region of interest" description="Disordered" evidence="1">
    <location>
        <begin position="344"/>
        <end position="433"/>
    </location>
</feature>
<dbReference type="InterPro" id="IPR005031">
    <property type="entry name" value="COQ10_START"/>
</dbReference>
<dbReference type="RefSeq" id="WP_195004670.1">
    <property type="nucleotide sequence ID" value="NZ_JADLQN010000007.1"/>
</dbReference>
<feature type="region of interest" description="Disordered" evidence="1">
    <location>
        <begin position="1"/>
        <end position="80"/>
    </location>
</feature>
<accession>A0ABS0DM85</accession>